<dbReference type="OrthoDB" id="440313at2759"/>
<dbReference type="AlphaFoldDB" id="A0A7J6MIL9"/>
<evidence type="ECO:0000313" key="3">
    <source>
        <dbReference type="EMBL" id="KAF4676363.1"/>
    </source>
</evidence>
<evidence type="ECO:0000313" key="2">
    <source>
        <dbReference type="EMBL" id="KAF4671428.1"/>
    </source>
</evidence>
<comment type="caution">
    <text evidence="2">The sequence shown here is derived from an EMBL/GenBank/DDBJ whole genome shotgun (WGS) entry which is preliminary data.</text>
</comment>
<reference evidence="4 5" key="1">
    <citation type="submission" date="2020-04" db="EMBL/GenBank/DDBJ databases">
        <title>Perkinsus olseni comparative genomics.</title>
        <authorList>
            <person name="Bogema D.R."/>
        </authorList>
    </citation>
    <scope>NUCLEOTIDE SEQUENCE [LARGE SCALE GENOMIC DNA]</scope>
    <source>
        <strain evidence="2">ATCC PRA-179</strain>
        <strain evidence="3">ATCC PRA-31</strain>
    </source>
</reference>
<sequence length="296" mass="31733">MFDFLDVAPLSRGVSDSCRSRPKNTCDFLTFIPVSTSTTFQQERDKGEEIEGFADLATSAMMMLQGLLSVTRMATPAGAVMAMAPPPPPSMLRTMPAPVAQTSVAPECEVEPTQRDNSRAWFLLRAVQSLTAAHVGVGLAQAYTMDLYSGIYNGMLGLLGVVNALPDRNPDRLKTYVVFAFLQGSAQALQLLSVLFMPNPFPLTLANSLLVLSPAVSFTASYFSWQYVCEMRQLNSVKGAAANQLLWAAAAFGQPTALPPLEIRQQALARVSGGPSPGSLPVITEDPEDTASVHST</sequence>
<feature type="region of interest" description="Disordered" evidence="1">
    <location>
        <begin position="272"/>
        <end position="296"/>
    </location>
</feature>
<evidence type="ECO:0000313" key="4">
    <source>
        <dbReference type="Proteomes" id="UP000570595"/>
    </source>
</evidence>
<dbReference type="EMBL" id="JABANN010000003">
    <property type="protein sequence ID" value="KAF4676363.1"/>
    <property type="molecule type" value="Genomic_DNA"/>
</dbReference>
<protein>
    <submittedName>
        <fullName evidence="2">Uncharacterized protein</fullName>
    </submittedName>
</protein>
<name>A0A7J6MIL9_PEROL</name>
<evidence type="ECO:0000256" key="1">
    <source>
        <dbReference type="SAM" id="MobiDB-lite"/>
    </source>
</evidence>
<evidence type="ECO:0000313" key="5">
    <source>
        <dbReference type="Proteomes" id="UP000572268"/>
    </source>
</evidence>
<proteinExistence type="predicted"/>
<dbReference type="Proteomes" id="UP000570595">
    <property type="component" value="Unassembled WGS sequence"/>
</dbReference>
<gene>
    <name evidence="3" type="ORF">FOL46_004964</name>
    <name evidence="2" type="ORF">FOZ61_000051</name>
</gene>
<dbReference type="Proteomes" id="UP000572268">
    <property type="component" value="Unassembled WGS sequence"/>
</dbReference>
<accession>A0A7J6MIL9</accession>
<dbReference type="EMBL" id="JABAHT010000001">
    <property type="protein sequence ID" value="KAF4671428.1"/>
    <property type="molecule type" value="Genomic_DNA"/>
</dbReference>
<organism evidence="2 4">
    <name type="scientific">Perkinsus olseni</name>
    <name type="common">Perkinsus atlanticus</name>
    <dbReference type="NCBI Taxonomy" id="32597"/>
    <lineage>
        <taxon>Eukaryota</taxon>
        <taxon>Sar</taxon>
        <taxon>Alveolata</taxon>
        <taxon>Perkinsozoa</taxon>
        <taxon>Perkinsea</taxon>
        <taxon>Perkinsida</taxon>
        <taxon>Perkinsidae</taxon>
        <taxon>Perkinsus</taxon>
    </lineage>
</organism>